<keyword evidence="4" id="KW-0547">Nucleotide-binding</keyword>
<dbReference type="Proteomes" id="UP000184203">
    <property type="component" value="Unassembled WGS sequence"/>
</dbReference>
<dbReference type="InterPro" id="IPR013748">
    <property type="entry name" value="Rep_factorC_C"/>
</dbReference>
<protein>
    <recommendedName>
        <fullName evidence="2">Replication factor C small subunit</fullName>
    </recommendedName>
    <alternativeName>
        <fullName evidence="6">Clamp loader small subunit</fullName>
    </alternativeName>
</protein>
<gene>
    <name evidence="9" type="ORF">SAMN05444342_4040</name>
    <name evidence="8" type="ORF">ZOD2009_01715</name>
</gene>
<accession>E7QN25</accession>
<evidence type="ECO:0000313" key="8">
    <source>
        <dbReference type="EMBL" id="EFW93820.1"/>
    </source>
</evidence>
<dbReference type="Gene3D" id="1.20.272.10">
    <property type="match status" value="1"/>
</dbReference>
<keyword evidence="11" id="KW-1185">Reference proteome</keyword>
<dbReference type="GO" id="GO:0003689">
    <property type="term" value="F:DNA clamp loader activity"/>
    <property type="evidence" value="ECO:0007669"/>
    <property type="project" value="TreeGrafter"/>
</dbReference>
<evidence type="ECO:0000256" key="2">
    <source>
        <dbReference type="ARBA" id="ARBA00014164"/>
    </source>
</evidence>
<dbReference type="EMBL" id="FRAN01000007">
    <property type="protein sequence ID" value="SHL52187.1"/>
    <property type="molecule type" value="Genomic_DNA"/>
</dbReference>
<reference evidence="11" key="2">
    <citation type="submission" date="2016-11" db="EMBL/GenBank/DDBJ databases">
        <authorList>
            <person name="Varghese N."/>
            <person name="Submissions S."/>
        </authorList>
    </citation>
    <scope>NUCLEOTIDE SEQUENCE [LARGE SCALE GENOMIC DNA]</scope>
    <source>
        <strain evidence="11">DX253</strain>
    </source>
</reference>
<dbReference type="OrthoDB" id="301951at2157"/>
<keyword evidence="5" id="KW-0067">ATP-binding</keyword>
<evidence type="ECO:0000256" key="5">
    <source>
        <dbReference type="ARBA" id="ARBA00022840"/>
    </source>
</evidence>
<evidence type="ECO:0000256" key="3">
    <source>
        <dbReference type="ARBA" id="ARBA00022705"/>
    </source>
</evidence>
<evidence type="ECO:0000313" key="9">
    <source>
        <dbReference type="EMBL" id="SHL52187.1"/>
    </source>
</evidence>
<dbReference type="GO" id="GO:0005524">
    <property type="term" value="F:ATP binding"/>
    <property type="evidence" value="ECO:0007669"/>
    <property type="project" value="UniProtKB-KW"/>
</dbReference>
<reference evidence="9" key="3">
    <citation type="submission" date="2016-11" db="EMBL/GenBank/DDBJ databases">
        <authorList>
            <person name="Jaros S."/>
            <person name="Januszkiewicz K."/>
            <person name="Wedrychowicz H."/>
        </authorList>
    </citation>
    <scope>NUCLEOTIDE SEQUENCE [LARGE SCALE GENOMIC DNA]</scope>
    <source>
        <strain evidence="9">DX253</strain>
    </source>
</reference>
<dbReference type="InterPro" id="IPR027417">
    <property type="entry name" value="P-loop_NTPase"/>
</dbReference>
<evidence type="ECO:0000256" key="4">
    <source>
        <dbReference type="ARBA" id="ARBA00022741"/>
    </source>
</evidence>
<dbReference type="NCBIfam" id="NF009067">
    <property type="entry name" value="PRK12402.1"/>
    <property type="match status" value="1"/>
</dbReference>
<evidence type="ECO:0000313" key="10">
    <source>
        <dbReference type="Proteomes" id="UP000003751"/>
    </source>
</evidence>
<dbReference type="GO" id="GO:0006281">
    <property type="term" value="P:DNA repair"/>
    <property type="evidence" value="ECO:0007669"/>
    <property type="project" value="TreeGrafter"/>
</dbReference>
<keyword evidence="3" id="KW-0235">DNA replication</keyword>
<dbReference type="Gene3D" id="1.10.8.60">
    <property type="match status" value="1"/>
</dbReference>
<proteinExistence type="inferred from homology"/>
<dbReference type="GO" id="GO:0005663">
    <property type="term" value="C:DNA replication factor C complex"/>
    <property type="evidence" value="ECO:0007669"/>
    <property type="project" value="TreeGrafter"/>
</dbReference>
<dbReference type="RefSeq" id="WP_007976422.1">
    <property type="nucleotide sequence ID" value="NZ_AEMG01000002.1"/>
</dbReference>
<dbReference type="Gene3D" id="3.40.50.300">
    <property type="entry name" value="P-loop containing nucleotide triphosphate hydrolases"/>
    <property type="match status" value="1"/>
</dbReference>
<evidence type="ECO:0000313" key="11">
    <source>
        <dbReference type="Proteomes" id="UP000184203"/>
    </source>
</evidence>
<dbReference type="CDD" id="cd00009">
    <property type="entry name" value="AAA"/>
    <property type="match status" value="1"/>
</dbReference>
<organism evidence="8 10">
    <name type="scientific">Haladaptatus paucihalophilus DX253</name>
    <dbReference type="NCBI Taxonomy" id="797209"/>
    <lineage>
        <taxon>Archaea</taxon>
        <taxon>Methanobacteriati</taxon>
        <taxon>Methanobacteriota</taxon>
        <taxon>Stenosarchaea group</taxon>
        <taxon>Halobacteria</taxon>
        <taxon>Halobacteriales</taxon>
        <taxon>Haladaptataceae</taxon>
        <taxon>Haladaptatus</taxon>
    </lineage>
</organism>
<dbReference type="SUPFAM" id="SSF48019">
    <property type="entry name" value="post-AAA+ oligomerization domain-like"/>
    <property type="match status" value="1"/>
</dbReference>
<evidence type="ECO:0000256" key="1">
    <source>
        <dbReference type="ARBA" id="ARBA00009668"/>
    </source>
</evidence>
<dbReference type="AlphaFoldDB" id="E7QN25"/>
<comment type="similarity">
    <text evidence="1">Belongs to the activator 1 small subunits family. RfcS subfamily.</text>
</comment>
<dbReference type="GO" id="GO:0006261">
    <property type="term" value="P:DNA-templated DNA replication"/>
    <property type="evidence" value="ECO:0007669"/>
    <property type="project" value="TreeGrafter"/>
</dbReference>
<sequence>MESPLWTQTHAPDLADLPQPEVRDYLERAVNEPINLVLHGPEGSGKTAAVRALAREAHDDPDNDLVEINVADFFDRTKKEIREDPRFSNFLQGQTEFSKQYRQGSGKKKYKRNWSKREMINHVLKEYAGYAPSTGSYKTIVLDNAESIREDFQQALRRVMEQYHETTQFVIITRQPTKLIPPIKSRCFPVSMRKPTGGEIETVLRSILDDEGVEYDEDGIQFISAYVKGDVRKAILYAQLLYEQEGRVHSDDYEVIREFGISGRIGDMLDKAERGDFNDARKDLDDLLVDDGYSGEEVLEAIMDAFRQNRYSGDELAELVVLAAEIDMDLARGTSDRLQLSHLLAELGA</sequence>
<dbReference type="SMART" id="SM00382">
    <property type="entry name" value="AAA"/>
    <property type="match status" value="1"/>
</dbReference>
<feature type="domain" description="AAA+ ATPase" evidence="7">
    <location>
        <begin position="32"/>
        <end position="344"/>
    </location>
</feature>
<dbReference type="Proteomes" id="UP000003751">
    <property type="component" value="Unassembled WGS sequence"/>
</dbReference>
<dbReference type="PATRIC" id="fig|797209.4.peg.329"/>
<dbReference type="STRING" id="797209.GCA_000376445_01870"/>
<dbReference type="PANTHER" id="PTHR11669:SF20">
    <property type="entry name" value="REPLICATION FACTOR C SUBUNIT 4"/>
    <property type="match status" value="1"/>
</dbReference>
<dbReference type="InterPro" id="IPR003593">
    <property type="entry name" value="AAA+_ATPase"/>
</dbReference>
<evidence type="ECO:0000256" key="6">
    <source>
        <dbReference type="ARBA" id="ARBA00031749"/>
    </source>
</evidence>
<dbReference type="Pfam" id="PF13177">
    <property type="entry name" value="DNA_pol3_delta2"/>
    <property type="match status" value="1"/>
</dbReference>
<dbReference type="InterPro" id="IPR050238">
    <property type="entry name" value="DNA_Rep/Repair_Clamp_Loader"/>
</dbReference>
<dbReference type="GO" id="GO:0003677">
    <property type="term" value="F:DNA binding"/>
    <property type="evidence" value="ECO:0007669"/>
    <property type="project" value="InterPro"/>
</dbReference>
<dbReference type="InterPro" id="IPR008921">
    <property type="entry name" value="DNA_pol3_clamp-load_cplx_C"/>
</dbReference>
<dbReference type="SUPFAM" id="SSF52540">
    <property type="entry name" value="P-loop containing nucleoside triphosphate hydrolases"/>
    <property type="match status" value="1"/>
</dbReference>
<dbReference type="eggNOG" id="arCOG00469">
    <property type="taxonomic scope" value="Archaea"/>
</dbReference>
<dbReference type="PANTHER" id="PTHR11669">
    <property type="entry name" value="REPLICATION FACTOR C / DNA POLYMERASE III GAMMA-TAU SUBUNIT"/>
    <property type="match status" value="1"/>
</dbReference>
<name>E7QN25_HALPU</name>
<dbReference type="Pfam" id="PF08542">
    <property type="entry name" value="Rep_fac_C"/>
    <property type="match status" value="1"/>
</dbReference>
<evidence type="ECO:0000259" key="7">
    <source>
        <dbReference type="SMART" id="SM00382"/>
    </source>
</evidence>
<dbReference type="EMBL" id="AEMG01000002">
    <property type="protein sequence ID" value="EFW93820.1"/>
    <property type="molecule type" value="Genomic_DNA"/>
</dbReference>
<reference evidence="8 10" key="1">
    <citation type="journal article" date="2014" name="ISME J.">
        <title>Trehalose/2-sulfotrehalose biosynthesis and glycine-betaine uptake are widely spread mechanisms for osmoadaptation in the Halobacteriales.</title>
        <authorList>
            <person name="Youssef N.H."/>
            <person name="Savage-Ashlock K.N."/>
            <person name="McCully A.L."/>
            <person name="Luedtke B."/>
            <person name="Shaw E.I."/>
            <person name="Hoff W.D."/>
            <person name="Elshahed M.S."/>
        </authorList>
    </citation>
    <scope>NUCLEOTIDE SEQUENCE [LARGE SCALE GENOMIC DNA]</scope>
    <source>
        <strain evidence="8 10">DX253</strain>
    </source>
</reference>